<protein>
    <submittedName>
        <fullName evidence="1">Uncharacterized protein</fullName>
    </submittedName>
</protein>
<organism evidence="1 2">
    <name type="scientific">Acanthoscelides obtectus</name>
    <name type="common">Bean weevil</name>
    <name type="synonym">Bruchus obtectus</name>
    <dbReference type="NCBI Taxonomy" id="200917"/>
    <lineage>
        <taxon>Eukaryota</taxon>
        <taxon>Metazoa</taxon>
        <taxon>Ecdysozoa</taxon>
        <taxon>Arthropoda</taxon>
        <taxon>Hexapoda</taxon>
        <taxon>Insecta</taxon>
        <taxon>Pterygota</taxon>
        <taxon>Neoptera</taxon>
        <taxon>Endopterygota</taxon>
        <taxon>Coleoptera</taxon>
        <taxon>Polyphaga</taxon>
        <taxon>Cucujiformia</taxon>
        <taxon>Chrysomeloidea</taxon>
        <taxon>Chrysomelidae</taxon>
        <taxon>Bruchinae</taxon>
        <taxon>Bruchini</taxon>
        <taxon>Acanthoscelides</taxon>
    </lineage>
</organism>
<accession>A0A9P0NV86</accession>
<evidence type="ECO:0000313" key="1">
    <source>
        <dbReference type="EMBL" id="CAH1954030.1"/>
    </source>
</evidence>
<evidence type="ECO:0000313" key="2">
    <source>
        <dbReference type="Proteomes" id="UP001152888"/>
    </source>
</evidence>
<name>A0A9P0NV86_ACAOB</name>
<reference evidence="1" key="1">
    <citation type="submission" date="2022-03" db="EMBL/GenBank/DDBJ databases">
        <authorList>
            <person name="Sayadi A."/>
        </authorList>
    </citation>
    <scope>NUCLEOTIDE SEQUENCE</scope>
</reference>
<dbReference type="AlphaFoldDB" id="A0A9P0NV86"/>
<sequence>MSTKCLVKQDILDLPLNQWYEKGVDDDDWNVTLSDWLRSHSPDITTVEKYLPELDNFTTIDDNLVATETSLIKS</sequence>
<proteinExistence type="predicted"/>
<keyword evidence="2" id="KW-1185">Reference proteome</keyword>
<gene>
    <name evidence="1" type="ORF">ACAOBT_LOCUS349</name>
</gene>
<comment type="caution">
    <text evidence="1">The sequence shown here is derived from an EMBL/GenBank/DDBJ whole genome shotgun (WGS) entry which is preliminary data.</text>
</comment>
<dbReference type="EMBL" id="CAKOFQ010006652">
    <property type="protein sequence ID" value="CAH1954030.1"/>
    <property type="molecule type" value="Genomic_DNA"/>
</dbReference>
<dbReference type="Proteomes" id="UP001152888">
    <property type="component" value="Unassembled WGS sequence"/>
</dbReference>
<dbReference type="OrthoDB" id="100767at2759"/>